<dbReference type="SUPFAM" id="SSF88659">
    <property type="entry name" value="Sigma3 and sigma4 domains of RNA polymerase sigma factors"/>
    <property type="match status" value="1"/>
</dbReference>
<dbReference type="InterPro" id="IPR014284">
    <property type="entry name" value="RNA_pol_sigma-70_dom"/>
</dbReference>
<evidence type="ECO:0000256" key="3">
    <source>
        <dbReference type="ARBA" id="ARBA00023082"/>
    </source>
</evidence>
<comment type="similarity">
    <text evidence="1">Belongs to the sigma-70 factor family. ECF subfamily.</text>
</comment>
<feature type="compositionally biased region" description="Polar residues" evidence="5">
    <location>
        <begin position="1"/>
        <end position="10"/>
    </location>
</feature>
<dbReference type="GO" id="GO:0016987">
    <property type="term" value="F:sigma factor activity"/>
    <property type="evidence" value="ECO:0007669"/>
    <property type="project" value="UniProtKB-KW"/>
</dbReference>
<dbReference type="InterPro" id="IPR011517">
    <property type="entry name" value="RNA_pol_sigma70_ECF-like"/>
</dbReference>
<dbReference type="RefSeq" id="WP_210803220.1">
    <property type="nucleotide sequence ID" value="NZ_JAGQDE010000015.1"/>
</dbReference>
<dbReference type="AlphaFoldDB" id="A0A940YKX4"/>
<dbReference type="Gene3D" id="1.10.10.10">
    <property type="entry name" value="Winged helix-like DNA-binding domain superfamily/Winged helix DNA-binding domain"/>
    <property type="match status" value="1"/>
</dbReference>
<evidence type="ECO:0000256" key="1">
    <source>
        <dbReference type="ARBA" id="ARBA00010641"/>
    </source>
</evidence>
<keyword evidence="4" id="KW-0804">Transcription</keyword>
<accession>A0A940YKX4</accession>
<protein>
    <submittedName>
        <fullName evidence="7">Sigma-70 family RNA polymerase sigma factor</fullName>
    </submittedName>
</protein>
<dbReference type="EMBL" id="JAGQDE010000015">
    <property type="protein sequence ID" value="MBQ0960542.1"/>
    <property type="molecule type" value="Genomic_DNA"/>
</dbReference>
<evidence type="ECO:0000256" key="4">
    <source>
        <dbReference type="ARBA" id="ARBA00023163"/>
    </source>
</evidence>
<evidence type="ECO:0000259" key="6">
    <source>
        <dbReference type="Pfam" id="PF07638"/>
    </source>
</evidence>
<dbReference type="InterPro" id="IPR013325">
    <property type="entry name" value="RNA_pol_sigma_r2"/>
</dbReference>
<dbReference type="PANTHER" id="PTHR43133:SF39">
    <property type="entry name" value="SIMILAR TO RNA POLYMERASE SIGMA-E FACTOR"/>
    <property type="match status" value="1"/>
</dbReference>
<comment type="caution">
    <text evidence="7">The sequence shown here is derived from an EMBL/GenBank/DDBJ whole genome shotgun (WGS) entry which is preliminary data.</text>
</comment>
<keyword evidence="2" id="KW-0805">Transcription regulation</keyword>
<dbReference type="GO" id="GO:0006352">
    <property type="term" value="P:DNA-templated transcription initiation"/>
    <property type="evidence" value="ECO:0007669"/>
    <property type="project" value="InterPro"/>
</dbReference>
<gene>
    <name evidence="7" type="ORF">KAK06_16430</name>
</gene>
<organism evidence="7 8">
    <name type="scientific">Ideonella aquatica</name>
    <dbReference type="NCBI Taxonomy" id="2824119"/>
    <lineage>
        <taxon>Bacteria</taxon>
        <taxon>Pseudomonadati</taxon>
        <taxon>Pseudomonadota</taxon>
        <taxon>Betaproteobacteria</taxon>
        <taxon>Burkholderiales</taxon>
        <taxon>Sphaerotilaceae</taxon>
        <taxon>Ideonella</taxon>
    </lineage>
</organism>
<proteinExistence type="inferred from homology"/>
<dbReference type="NCBIfam" id="TIGR02937">
    <property type="entry name" value="sigma70-ECF"/>
    <property type="match status" value="1"/>
</dbReference>
<dbReference type="InterPro" id="IPR036388">
    <property type="entry name" value="WH-like_DNA-bd_sf"/>
</dbReference>
<dbReference type="NCBIfam" id="TIGR02999">
    <property type="entry name" value="Sig-70_X6"/>
    <property type="match status" value="1"/>
</dbReference>
<dbReference type="InterPro" id="IPR013324">
    <property type="entry name" value="RNA_pol_sigma_r3/r4-like"/>
</dbReference>
<dbReference type="InterPro" id="IPR039425">
    <property type="entry name" value="RNA_pol_sigma-70-like"/>
</dbReference>
<dbReference type="CDD" id="cd06171">
    <property type="entry name" value="Sigma70_r4"/>
    <property type="match status" value="1"/>
</dbReference>
<feature type="domain" description="RNA polymerase sigma-70 ECF-like HTH" evidence="6">
    <location>
        <begin position="20"/>
        <end position="184"/>
    </location>
</feature>
<name>A0A940YKX4_9BURK</name>
<dbReference type="Proteomes" id="UP000678374">
    <property type="component" value="Unassembled WGS sequence"/>
</dbReference>
<evidence type="ECO:0000256" key="5">
    <source>
        <dbReference type="SAM" id="MobiDB-lite"/>
    </source>
</evidence>
<reference evidence="7" key="1">
    <citation type="submission" date="2021-04" db="EMBL/GenBank/DDBJ databases">
        <title>The genome sequence of Ideonella sp. 4Y11.</title>
        <authorList>
            <person name="Liu Y."/>
        </authorList>
    </citation>
    <scope>NUCLEOTIDE SEQUENCE</scope>
    <source>
        <strain evidence="7">4Y11</strain>
    </source>
</reference>
<dbReference type="SUPFAM" id="SSF88946">
    <property type="entry name" value="Sigma2 domain of RNA polymerase sigma factors"/>
    <property type="match status" value="1"/>
</dbReference>
<feature type="region of interest" description="Disordered" evidence="5">
    <location>
        <begin position="1"/>
        <end position="20"/>
    </location>
</feature>
<evidence type="ECO:0000313" key="8">
    <source>
        <dbReference type="Proteomes" id="UP000678374"/>
    </source>
</evidence>
<keyword evidence="3" id="KW-0731">Sigma factor</keyword>
<keyword evidence="8" id="KW-1185">Reference proteome</keyword>
<evidence type="ECO:0000313" key="7">
    <source>
        <dbReference type="EMBL" id="MBQ0960542.1"/>
    </source>
</evidence>
<sequence>MNDSTPNAAPTNGPEGARGVDELFETAYQDLRRMARARLHGAGPSRMLDTTALVHESYLRLAGKDAGFPDRARFMAYAGRVMRSVIIDLVRERQAERRGGDLAQVTLSTQLGENLPAASGEEQILRVNEALDELSKLDPRMARVVEMRYFGGLTEPEIAAALDVNERTVRRDWQQARLFLADALR</sequence>
<dbReference type="Gene3D" id="1.10.1740.10">
    <property type="match status" value="1"/>
</dbReference>
<dbReference type="PANTHER" id="PTHR43133">
    <property type="entry name" value="RNA POLYMERASE ECF-TYPE SIGMA FACTO"/>
    <property type="match status" value="1"/>
</dbReference>
<dbReference type="InterPro" id="IPR053812">
    <property type="entry name" value="HTH_Sigma70_ECF-like"/>
</dbReference>
<dbReference type="Pfam" id="PF07638">
    <property type="entry name" value="Sigma70_ECF"/>
    <property type="match status" value="1"/>
</dbReference>
<evidence type="ECO:0000256" key="2">
    <source>
        <dbReference type="ARBA" id="ARBA00023015"/>
    </source>
</evidence>